<protein>
    <submittedName>
        <fullName evidence="2">Pilus assembly protein TraF</fullName>
    </submittedName>
</protein>
<dbReference type="NCBIfam" id="TIGR02739">
    <property type="entry name" value="TraF"/>
    <property type="match status" value="1"/>
</dbReference>
<keyword evidence="1" id="KW-0732">Signal</keyword>
<feature type="signal peptide" evidence="1">
    <location>
        <begin position="1"/>
        <end position="17"/>
    </location>
</feature>
<dbReference type="Pfam" id="PF13728">
    <property type="entry name" value="TraF"/>
    <property type="match status" value="1"/>
</dbReference>
<dbReference type="AlphaFoldDB" id="A0A0N9NMZ0"/>
<dbReference type="EMBL" id="KT351734">
    <property type="protein sequence ID" value="ALG88592.1"/>
    <property type="molecule type" value="Genomic_DNA"/>
</dbReference>
<name>A0A0N9NMZ0_PECCA</name>
<accession>A0A0N9NMZ0</accession>
<dbReference type="InterPro" id="IPR014110">
    <property type="entry name" value="TraF"/>
</dbReference>
<sequence>MKALPLLLLVLPMLVQAAPEETITARHAEELGWHWYNPQDEEQEPPPAMASPERLHNLSPSAQKKMLQQATREALDTAILYPTAENFKRFMTFQNYWTDQATAFTQSSKEARLKYPELDYNLVKSHYNGTAAAQQTVIKERQSTVAREVAERFGLFFFYRGNNPVDALMASVIKAFCAERGISLMAVTVDGKISEHLPQSRVDSGQAEHMNVKFFPATLLVDPRSKHWQPLAYGFMSHDDLDSQMVSVLTHFTADY</sequence>
<dbReference type="RefSeq" id="WP_181375109.1">
    <property type="nucleotide sequence ID" value="NZ_KT351734.1"/>
</dbReference>
<reference evidence="2" key="1">
    <citation type="journal article" date="2015" name="Environ. Microbiol.">
        <title>Plasmids from the gut microbiome of cabbage root fly larvae encode SaxA that catalyses the conversion of the plant toxin 2-phenylethyl isothiocyanate.</title>
        <authorList>
            <person name="Welte C.U."/>
            <person name="de Graaf R.M."/>
            <person name="van den Bosch T.J."/>
            <person name="Op den Camp H.J."/>
            <person name="van Dam N.M."/>
            <person name="Jetten M.S."/>
        </authorList>
    </citation>
    <scope>NUCLEOTIDE SEQUENCE</scope>
    <source>
        <plasmid evidence="2">Drgb3</plasmid>
    </source>
</reference>
<feature type="chain" id="PRO_5006038163" evidence="1">
    <location>
        <begin position="18"/>
        <end position="256"/>
    </location>
</feature>
<proteinExistence type="predicted"/>
<evidence type="ECO:0000256" key="1">
    <source>
        <dbReference type="SAM" id="SignalP"/>
    </source>
</evidence>
<organism evidence="2">
    <name type="scientific">Pectobacterium carotovorum</name>
    <name type="common">Erwinia carotovora</name>
    <dbReference type="NCBI Taxonomy" id="554"/>
    <lineage>
        <taxon>Bacteria</taxon>
        <taxon>Pseudomonadati</taxon>
        <taxon>Pseudomonadota</taxon>
        <taxon>Gammaproteobacteria</taxon>
        <taxon>Enterobacterales</taxon>
        <taxon>Pectobacteriaceae</taxon>
        <taxon>Pectobacterium</taxon>
    </lineage>
</organism>
<dbReference type="InterPro" id="IPR039555">
    <property type="entry name" value="TraF/TrbB"/>
</dbReference>
<geneLocation type="plasmid" evidence="2">
    <name>Drgb3</name>
</geneLocation>
<keyword evidence="2" id="KW-0614">Plasmid</keyword>
<reference evidence="2" key="2">
    <citation type="submission" date="2015-07" db="EMBL/GenBank/DDBJ databases">
        <authorList>
            <person name="Welte C."/>
            <person name="de Graaf R."/>
            <person name="van den Bosch T.J.M."/>
            <person name="Op den Camp H."/>
            <person name="van Dam N."/>
            <person name="Jetten M."/>
        </authorList>
    </citation>
    <scope>NUCLEOTIDE SEQUENCE</scope>
    <source>
        <plasmid evidence="2">Drgb3</plasmid>
    </source>
</reference>
<evidence type="ECO:0000313" key="2">
    <source>
        <dbReference type="EMBL" id="ALG88592.1"/>
    </source>
</evidence>